<protein>
    <submittedName>
        <fullName evidence="3">Hotdog fold thioesterase</fullName>
    </submittedName>
    <submittedName>
        <fullName evidence="4">PaaI family thioesterase</fullName>
    </submittedName>
</protein>
<dbReference type="PANTHER" id="PTHR42856">
    <property type="entry name" value="ACYL-COENZYME A THIOESTERASE PAAI"/>
    <property type="match status" value="1"/>
</dbReference>
<dbReference type="Proteomes" id="UP000253915">
    <property type="component" value="Unassembled WGS sequence"/>
</dbReference>
<reference evidence="3 12" key="4">
    <citation type="submission" date="2019-11" db="EMBL/GenBank/DDBJ databases">
        <title>Whole genome shotgun sequencing (WGS) data from Adlercreutzia equolifaciens ResAG-91, Eggerthella lenta MRI-F36, MRI-F37, MRI-F40, ResAG-49, ResAG-88, ResAG-121, ResAG-145, and Gordonibacter sp. ResAG-5, ResAG-26, ResAG-43, ResAG-50, ResAG-59.</title>
        <authorList>
            <person name="Stoll D.A."/>
            <person name="Danylec N."/>
            <person name="Franz C.M.A.P."/>
            <person name="Huch M."/>
        </authorList>
    </citation>
    <scope>NUCLEOTIDE SEQUENCE [LARGE SCALE GENOMIC DNA]</scope>
    <source>
        <strain evidence="3 12">ResAG-88</strain>
    </source>
</reference>
<dbReference type="EMBL" id="WPOM01000045">
    <property type="protein sequence ID" value="MVN34250.1"/>
    <property type="molecule type" value="Genomic_DNA"/>
</dbReference>
<dbReference type="RefSeq" id="WP_009307179.1">
    <property type="nucleotide sequence ID" value="NZ_AP025575.1"/>
</dbReference>
<dbReference type="InterPro" id="IPR029069">
    <property type="entry name" value="HotDog_dom_sf"/>
</dbReference>
<dbReference type="Pfam" id="PF03061">
    <property type="entry name" value="4HBT"/>
    <property type="match status" value="1"/>
</dbReference>
<evidence type="ECO:0000313" key="4">
    <source>
        <dbReference type="EMBL" id="RDB72775.1"/>
    </source>
</evidence>
<name>A0A369MNH9_EGGLN</name>
<gene>
    <name evidence="6" type="ORF">C1853_06675</name>
    <name evidence="5" type="ORF">C1872_00210</name>
    <name evidence="4" type="ORF">C1875_01870</name>
    <name evidence="7" type="ORF">FIC87_00060</name>
    <name evidence="3" type="ORF">GO726_13905</name>
</gene>
<dbReference type="EMBL" id="PPTX01000001">
    <property type="protein sequence ID" value="RDB81868.1"/>
    <property type="molecule type" value="Genomic_DNA"/>
</dbReference>
<dbReference type="InterPro" id="IPR003736">
    <property type="entry name" value="PAAI_dom"/>
</dbReference>
<dbReference type="GO" id="GO:0016289">
    <property type="term" value="F:acyl-CoA hydrolase activity"/>
    <property type="evidence" value="ECO:0007669"/>
    <property type="project" value="TreeGrafter"/>
</dbReference>
<reference evidence="7 11" key="1">
    <citation type="journal article" date="2005" name="Appl. Environ. Microbiol.">
        <title>Intestinal bacterial communities that produce active estrogen-like compounds enterodiol and enterolactone in humans.</title>
        <authorList>
            <person name="Clavel T."/>
            <person name="Henderson G."/>
            <person name="Alpert C.A."/>
            <person name="Philippe C."/>
            <person name="Rigottier-Gois L."/>
            <person name="Dore J."/>
            <person name="Blaut M."/>
        </authorList>
    </citation>
    <scope>NUCLEOTIDE SEQUENCE [LARGE SCALE GENOMIC DNA]</scope>
    <source>
        <strain evidence="7 11">SECO-MT75m2</strain>
    </source>
</reference>
<dbReference type="EMBL" id="PPUQ01000007">
    <property type="protein sequence ID" value="RDC38947.1"/>
    <property type="molecule type" value="Genomic_DNA"/>
</dbReference>
<evidence type="ECO:0000313" key="5">
    <source>
        <dbReference type="EMBL" id="RDB81868.1"/>
    </source>
</evidence>
<reference evidence="7" key="3">
    <citation type="submission" date="2019-06" db="EMBL/GenBank/DDBJ databases">
        <authorList>
            <person name="Bisanz J.E."/>
            <person name="Turnbaugh P.J."/>
        </authorList>
    </citation>
    <scope>NUCLEOTIDE SEQUENCE</scope>
    <source>
        <strain evidence="7">SECO-MT75m2</strain>
    </source>
</reference>
<evidence type="ECO:0000313" key="9">
    <source>
        <dbReference type="Proteomes" id="UP000253915"/>
    </source>
</evidence>
<organism evidence="4 10">
    <name type="scientific">Eggerthella lenta</name>
    <name type="common">Eubacterium lentum</name>
    <dbReference type="NCBI Taxonomy" id="84112"/>
    <lineage>
        <taxon>Bacteria</taxon>
        <taxon>Bacillati</taxon>
        <taxon>Actinomycetota</taxon>
        <taxon>Coriobacteriia</taxon>
        <taxon>Eggerthellales</taxon>
        <taxon>Eggerthellaceae</taxon>
        <taxon>Eggerthella</taxon>
    </lineage>
</organism>
<dbReference type="PANTHER" id="PTHR42856:SF1">
    <property type="entry name" value="ACYL-COENZYME A THIOESTERASE PAAI"/>
    <property type="match status" value="1"/>
</dbReference>
<evidence type="ECO:0000313" key="3">
    <source>
        <dbReference type="EMBL" id="MVN34250.1"/>
    </source>
</evidence>
<dbReference type="Gene3D" id="3.10.129.10">
    <property type="entry name" value="Hotdog Thioesterase"/>
    <property type="match status" value="1"/>
</dbReference>
<keyword evidence="1" id="KW-0378">Hydrolase</keyword>
<dbReference type="EMBL" id="PPTU01000002">
    <property type="protein sequence ID" value="RDB72775.1"/>
    <property type="molecule type" value="Genomic_DNA"/>
</dbReference>
<proteinExistence type="predicted"/>
<dbReference type="EMBL" id="VEVP01000001">
    <property type="protein sequence ID" value="TNU96123.1"/>
    <property type="molecule type" value="Genomic_DNA"/>
</dbReference>
<evidence type="ECO:0000313" key="10">
    <source>
        <dbReference type="Proteomes" id="UP000253970"/>
    </source>
</evidence>
<dbReference type="Proteomes" id="UP000312594">
    <property type="component" value="Unassembled WGS sequence"/>
</dbReference>
<dbReference type="CDD" id="cd03443">
    <property type="entry name" value="PaaI_thioesterase"/>
    <property type="match status" value="1"/>
</dbReference>
<evidence type="ECO:0000313" key="12">
    <source>
        <dbReference type="Proteomes" id="UP000436429"/>
    </source>
</evidence>
<dbReference type="OMA" id="MATYAYG"/>
<dbReference type="Proteomes" id="UP000253752">
    <property type="component" value="Unassembled WGS sequence"/>
</dbReference>
<dbReference type="Proteomes" id="UP000253970">
    <property type="component" value="Unassembled WGS sequence"/>
</dbReference>
<dbReference type="AlphaFoldDB" id="A0A369MNH9"/>
<dbReference type="NCBIfam" id="TIGR00369">
    <property type="entry name" value="unchar_dom_1"/>
    <property type="match status" value="1"/>
</dbReference>
<evidence type="ECO:0000256" key="1">
    <source>
        <dbReference type="ARBA" id="ARBA00022801"/>
    </source>
</evidence>
<dbReference type="GeneID" id="69511149"/>
<dbReference type="SUPFAM" id="SSF54637">
    <property type="entry name" value="Thioesterase/thiol ester dehydrase-isomerase"/>
    <property type="match status" value="1"/>
</dbReference>
<accession>A0A369MNH9</accession>
<sequence>MEAVPQETVEKLMGNVPAQKELEGIRILASSPGSVRYEIDVPDNVLNYHGCIHGGFVSTMLEIAAGMATYAYGESNVAVSCATNFVRAVRPQRLTVSADTSHKGRSTSVAHCAIVDERGRLVAESTFTMFFLGPLES</sequence>
<dbReference type="InterPro" id="IPR006683">
    <property type="entry name" value="Thioestr_dom"/>
</dbReference>
<reference evidence="8 9" key="2">
    <citation type="journal article" date="2018" name="Elife">
        <title>Discovery and characterization of a prevalent human gut bacterial enzyme sufficient for the inactivation of a family of plant toxins.</title>
        <authorList>
            <person name="Koppel N."/>
            <person name="Bisanz J.E."/>
            <person name="Pandelia M.E."/>
            <person name="Turnbaugh P.J."/>
            <person name="Balskus E.P."/>
        </authorList>
    </citation>
    <scope>NUCLEOTIDE SEQUENCE [LARGE SCALE GENOMIC DNA]</scope>
    <source>
        <strain evidence="6 9">16A</strain>
        <strain evidence="5 8">MR1 #12</strain>
        <strain evidence="4 10">W1 BHI 6</strain>
    </source>
</reference>
<evidence type="ECO:0000313" key="11">
    <source>
        <dbReference type="Proteomes" id="UP000312594"/>
    </source>
</evidence>
<dbReference type="InterPro" id="IPR052723">
    <property type="entry name" value="Acyl-CoA_thioesterase_PaaI"/>
</dbReference>
<evidence type="ECO:0000313" key="6">
    <source>
        <dbReference type="EMBL" id="RDC38947.1"/>
    </source>
</evidence>
<feature type="domain" description="Thioesterase" evidence="2">
    <location>
        <begin position="49"/>
        <end position="123"/>
    </location>
</feature>
<evidence type="ECO:0000259" key="2">
    <source>
        <dbReference type="Pfam" id="PF03061"/>
    </source>
</evidence>
<comment type="caution">
    <text evidence="4">The sequence shown here is derived from an EMBL/GenBank/DDBJ whole genome shotgun (WGS) entry which is preliminary data.</text>
</comment>
<evidence type="ECO:0000313" key="7">
    <source>
        <dbReference type="EMBL" id="TNU96123.1"/>
    </source>
</evidence>
<dbReference type="Proteomes" id="UP000436429">
    <property type="component" value="Unassembled WGS sequence"/>
</dbReference>
<evidence type="ECO:0000313" key="8">
    <source>
        <dbReference type="Proteomes" id="UP000253752"/>
    </source>
</evidence>